<dbReference type="GO" id="GO:0005524">
    <property type="term" value="F:ATP binding"/>
    <property type="evidence" value="ECO:0007669"/>
    <property type="project" value="UniProtKB-KW"/>
</dbReference>
<reference evidence="1 2" key="1">
    <citation type="submission" date="2017-09" db="EMBL/GenBank/DDBJ databases">
        <title>Large-scale bioinformatics analysis of Bacillus genomes uncovers conserved roles of natural products in bacterial physiology.</title>
        <authorList>
            <consortium name="Agbiome Team Llc"/>
            <person name="Bleich R.M."/>
            <person name="Grubbs K.J."/>
            <person name="Santa Maria K.C."/>
            <person name="Allen S.E."/>
            <person name="Farag S."/>
            <person name="Shank E.A."/>
            <person name="Bowers A."/>
        </authorList>
    </citation>
    <scope>NUCLEOTIDE SEQUENCE [LARGE SCALE GENOMIC DNA]</scope>
    <source>
        <strain evidence="1 2">AFS083043</strain>
    </source>
</reference>
<keyword evidence="1" id="KW-0067">ATP-binding</keyword>
<organism evidence="1 2">
    <name type="scientific">Bacillus cereus</name>
    <dbReference type="NCBI Taxonomy" id="1396"/>
    <lineage>
        <taxon>Bacteria</taxon>
        <taxon>Bacillati</taxon>
        <taxon>Bacillota</taxon>
        <taxon>Bacilli</taxon>
        <taxon>Bacillales</taxon>
        <taxon>Bacillaceae</taxon>
        <taxon>Bacillus</taxon>
        <taxon>Bacillus cereus group</taxon>
    </lineage>
</organism>
<name>A0A2B0MT33_BACCE</name>
<sequence length="47" mass="5351">MGGIDLSKEKKPLLSDTFLDEITIEINKLCGNITEERNSSQENKRNK</sequence>
<dbReference type="EMBL" id="NUWN01000028">
    <property type="protein sequence ID" value="PFK43986.1"/>
    <property type="molecule type" value="Genomic_DNA"/>
</dbReference>
<dbReference type="AlphaFoldDB" id="A0A2B0MT33"/>
<dbReference type="Proteomes" id="UP000242656">
    <property type="component" value="Unassembled WGS sequence"/>
</dbReference>
<accession>A0A2B0MT33</accession>
<proteinExistence type="predicted"/>
<keyword evidence="1" id="KW-0547">Nucleotide-binding</keyword>
<gene>
    <name evidence="1" type="ORF">COI93_09555</name>
</gene>
<protein>
    <submittedName>
        <fullName evidence="1">Bacitracin ABC transporter ATP-binding protein</fullName>
    </submittedName>
</protein>
<comment type="caution">
    <text evidence="1">The sequence shown here is derived from an EMBL/GenBank/DDBJ whole genome shotgun (WGS) entry which is preliminary data.</text>
</comment>
<evidence type="ECO:0000313" key="2">
    <source>
        <dbReference type="Proteomes" id="UP000242656"/>
    </source>
</evidence>
<evidence type="ECO:0000313" key="1">
    <source>
        <dbReference type="EMBL" id="PFK43986.1"/>
    </source>
</evidence>